<feature type="transmembrane region" description="Helical" evidence="7">
    <location>
        <begin position="463"/>
        <end position="486"/>
    </location>
</feature>
<evidence type="ECO:0000256" key="3">
    <source>
        <dbReference type="ARBA" id="ARBA00022475"/>
    </source>
</evidence>
<keyword evidence="6 7" id="KW-0472">Membrane</keyword>
<feature type="transmembrane region" description="Helical" evidence="7">
    <location>
        <begin position="137"/>
        <end position="158"/>
    </location>
</feature>
<evidence type="ECO:0000256" key="2">
    <source>
        <dbReference type="ARBA" id="ARBA00022448"/>
    </source>
</evidence>
<accession>A0A162T486</accession>
<dbReference type="InterPro" id="IPR000515">
    <property type="entry name" value="MetI-like"/>
</dbReference>
<dbReference type="CDD" id="cd06261">
    <property type="entry name" value="TM_PBP2"/>
    <property type="match status" value="2"/>
</dbReference>
<keyword evidence="4 7" id="KW-0812">Transmembrane</keyword>
<feature type="transmembrane region" description="Helical" evidence="7">
    <location>
        <begin position="345"/>
        <end position="365"/>
    </location>
</feature>
<evidence type="ECO:0000313" key="9">
    <source>
        <dbReference type="EMBL" id="AOW14561.1"/>
    </source>
</evidence>
<dbReference type="SUPFAM" id="SSF161098">
    <property type="entry name" value="MetI-like"/>
    <property type="match status" value="2"/>
</dbReference>
<dbReference type="GO" id="GO:0055085">
    <property type="term" value="P:transmembrane transport"/>
    <property type="evidence" value="ECO:0007669"/>
    <property type="project" value="InterPro"/>
</dbReference>
<feature type="transmembrane region" description="Helical" evidence="7">
    <location>
        <begin position="290"/>
        <end position="316"/>
    </location>
</feature>
<protein>
    <submittedName>
        <fullName evidence="9">ABC transporter permease</fullName>
    </submittedName>
</protein>
<dbReference type="EMBL" id="LVWD01000004">
    <property type="protein sequence ID" value="OAD43342.1"/>
    <property type="molecule type" value="Genomic_DNA"/>
</dbReference>
<proteinExistence type="inferred from homology"/>
<evidence type="ECO:0000313" key="10">
    <source>
        <dbReference type="EMBL" id="OAD43342.1"/>
    </source>
</evidence>
<dbReference type="RefSeq" id="WP_066087102.1">
    <property type="nucleotide sequence ID" value="NZ_CP017476.1"/>
</dbReference>
<dbReference type="Proteomes" id="UP000185657">
    <property type="component" value="Unassembled WGS sequence"/>
</dbReference>
<keyword evidence="11" id="KW-1185">Reference proteome</keyword>
<organism evidence="9 12">
    <name type="scientific">Hydrogenophaga crassostreae</name>
    <dbReference type="NCBI Taxonomy" id="1763535"/>
    <lineage>
        <taxon>Bacteria</taxon>
        <taxon>Pseudomonadati</taxon>
        <taxon>Pseudomonadota</taxon>
        <taxon>Betaproteobacteria</taxon>
        <taxon>Burkholderiales</taxon>
        <taxon>Comamonadaceae</taxon>
        <taxon>Hydrogenophaga</taxon>
    </lineage>
</organism>
<name>A0A162T486_9BURK</name>
<dbReference type="Pfam" id="PF00528">
    <property type="entry name" value="BPD_transp_1"/>
    <property type="match status" value="1"/>
</dbReference>
<feature type="transmembrane region" description="Helical" evidence="7">
    <location>
        <begin position="506"/>
        <end position="529"/>
    </location>
</feature>
<evidence type="ECO:0000256" key="5">
    <source>
        <dbReference type="ARBA" id="ARBA00022989"/>
    </source>
</evidence>
<reference evidence="10 11" key="1">
    <citation type="submission" date="2016-02" db="EMBL/GenBank/DDBJ databases">
        <title>Draft genome sequence of Hydrogenophaga sp. LPB0072.</title>
        <authorList>
            <person name="Shin S.-K."/>
            <person name="Yi H."/>
        </authorList>
    </citation>
    <scope>NUCLEOTIDE SEQUENCE [LARGE SCALE GENOMIC DNA]</scope>
    <source>
        <strain evidence="10 11">LPB0072</strain>
    </source>
</reference>
<feature type="transmembrane region" description="Helical" evidence="7">
    <location>
        <begin position="409"/>
        <end position="432"/>
    </location>
</feature>
<comment type="similarity">
    <text evidence="7">Belongs to the binding-protein-dependent transport system permease family.</text>
</comment>
<keyword evidence="5 7" id="KW-1133">Transmembrane helix</keyword>
<reference evidence="9 12" key="2">
    <citation type="submission" date="2016-10" db="EMBL/GenBank/DDBJ databases">
        <title>Hydorgenophaga sp. LPB0072 isolated from gastropod.</title>
        <authorList>
            <person name="Kim E."/>
            <person name="Yi H."/>
        </authorList>
    </citation>
    <scope>NUCLEOTIDE SEQUENCE [LARGE SCALE GENOMIC DNA]</scope>
    <source>
        <strain evidence="9 12">LPB0072</strain>
    </source>
</reference>
<dbReference type="InterPro" id="IPR035906">
    <property type="entry name" value="MetI-like_sf"/>
</dbReference>
<dbReference type="PANTHER" id="PTHR30183">
    <property type="entry name" value="MOLYBDENUM TRANSPORT SYSTEM PERMEASE PROTEIN MODB"/>
    <property type="match status" value="1"/>
</dbReference>
<feature type="transmembrane region" description="Helical" evidence="7">
    <location>
        <begin position="93"/>
        <end position="117"/>
    </location>
</feature>
<feature type="domain" description="ABC transmembrane type-1" evidence="8">
    <location>
        <begin position="341"/>
        <end position="526"/>
    </location>
</feature>
<dbReference type="Gene3D" id="1.10.3720.10">
    <property type="entry name" value="MetI-like"/>
    <property type="match status" value="2"/>
</dbReference>
<dbReference type="KEGG" id="hyl:LPB072_18720"/>
<evidence type="ECO:0000313" key="12">
    <source>
        <dbReference type="Proteomes" id="UP000185680"/>
    </source>
</evidence>
<dbReference type="PROSITE" id="PS50928">
    <property type="entry name" value="ABC_TM1"/>
    <property type="match status" value="1"/>
</dbReference>
<evidence type="ECO:0000256" key="1">
    <source>
        <dbReference type="ARBA" id="ARBA00004651"/>
    </source>
</evidence>
<evidence type="ECO:0000259" key="8">
    <source>
        <dbReference type="PROSITE" id="PS50928"/>
    </source>
</evidence>
<dbReference type="STRING" id="1763535.LPB072_18720"/>
<comment type="subcellular location">
    <subcellularLocation>
        <location evidence="1 7">Cell membrane</location>
        <topology evidence="1 7">Multi-pass membrane protein</topology>
    </subcellularLocation>
</comment>
<evidence type="ECO:0000313" key="11">
    <source>
        <dbReference type="Proteomes" id="UP000185657"/>
    </source>
</evidence>
<dbReference type="EMBL" id="CP017476">
    <property type="protein sequence ID" value="AOW14561.1"/>
    <property type="molecule type" value="Genomic_DNA"/>
</dbReference>
<dbReference type="GO" id="GO:0005886">
    <property type="term" value="C:plasma membrane"/>
    <property type="evidence" value="ECO:0007669"/>
    <property type="project" value="UniProtKB-SubCell"/>
</dbReference>
<feature type="transmembrane region" description="Helical" evidence="7">
    <location>
        <begin position="377"/>
        <end position="397"/>
    </location>
</feature>
<feature type="transmembrane region" description="Helical" evidence="7">
    <location>
        <begin position="200"/>
        <end position="224"/>
    </location>
</feature>
<keyword evidence="2 7" id="KW-0813">Transport</keyword>
<dbReference type="OrthoDB" id="7852521at2"/>
<feature type="transmembrane region" description="Helical" evidence="7">
    <location>
        <begin position="244"/>
        <end position="269"/>
    </location>
</feature>
<dbReference type="AlphaFoldDB" id="A0A162T486"/>
<evidence type="ECO:0000256" key="4">
    <source>
        <dbReference type="ARBA" id="ARBA00022692"/>
    </source>
</evidence>
<feature type="transmembrane region" description="Helical" evidence="7">
    <location>
        <begin position="46"/>
        <end position="72"/>
    </location>
</feature>
<evidence type="ECO:0000256" key="7">
    <source>
        <dbReference type="RuleBase" id="RU363032"/>
    </source>
</evidence>
<dbReference type="PANTHER" id="PTHR30183:SF6">
    <property type="entry name" value="INNER MEMBRANE ABC TRANSPORTER PERMEASE PROTEIN YNJC"/>
    <property type="match status" value="1"/>
</dbReference>
<keyword evidence="3" id="KW-1003">Cell membrane</keyword>
<sequence>MNSLRLPFAGALLLLAGGPLLAIAVLSLGALFDAQAWTDLWHDNQWLPALGLSLWTGLSSTALAWWISGWLLAQGFVRDHMGALLRGVPVMLATPHAAFAIGLVFLIAPSGWLLRALSPWLTGFDWPPAWPTTQDPWGLGLILALTAKEIPFLLWTAATQLQRDDVRQRWRAEHTLAQTLGYPPHRAWWRVVWPQLAPRLFWPLLAVLAYGLTVVDMALVIGPASPPTLAVLAWQWLQDADLAVNARGAAAGGVLTLAVLAAALGWRGVQHRRRNISGRRGVAKANGGGLIGLWLLGGFYAAVLLALAVGSFAGVWPFPALWPEALTTQAWASVWASRGTVGTTLVLALASTGLALLWCVAWLELSPRRWDNALRPLLYLPLVLPAVLWVVGLYTLALHTRLEGQWTGLLLAHTVMVLPYVLLALSPAYLGFDPRAAQLAASLGHGRWAFLLRVKWPLLRRSLSASAAVGFAVSVTQYLPTLYIGAGRFGTVTTEAVTLAAGAQRSLTSAYAGLQFILPVLAFALAAWLGRPRRFKTPQA</sequence>
<dbReference type="Proteomes" id="UP000185680">
    <property type="component" value="Chromosome"/>
</dbReference>
<gene>
    <name evidence="9" type="ORF">LPB072_18720</name>
    <name evidence="10" type="ORF">LPB72_05830</name>
</gene>
<evidence type="ECO:0000256" key="6">
    <source>
        <dbReference type="ARBA" id="ARBA00023136"/>
    </source>
</evidence>